<comment type="caution">
    <text evidence="2">The sequence shown here is derived from an EMBL/GenBank/DDBJ whole genome shotgun (WGS) entry which is preliminary data.</text>
</comment>
<proteinExistence type="predicted"/>
<feature type="compositionally biased region" description="Basic residues" evidence="1">
    <location>
        <begin position="148"/>
        <end position="162"/>
    </location>
</feature>
<sequence length="209" mass="23268">MAKLTFRFPSKTENNRKIGSICKDCRSTGPSAEVAANKLRDGIVHLTIDQLGEAQQNETVLTREDLNSQWRALINEATWRDFCCTTTLMQQIDCDELQAFWAATTVGVSEGENLSERQKKNKKKNEAKKWKAKNDSSPPPAVRENHHANHRRHKDKLARRKQAAGSTSTGDTTQAPLPDLTTAADPVKSLLGFPGTFNMTIASHPKTQK</sequence>
<keyword evidence="3" id="KW-1185">Reference proteome</keyword>
<gene>
    <name evidence="2" type="ORF">IMSHALPRED_005054</name>
</gene>
<reference evidence="2" key="1">
    <citation type="submission" date="2021-03" db="EMBL/GenBank/DDBJ databases">
        <authorList>
            <person name="Tagirdzhanova G."/>
        </authorList>
    </citation>
    <scope>NUCLEOTIDE SEQUENCE</scope>
</reference>
<name>A0A8H3FHH0_9LECA</name>
<evidence type="ECO:0000256" key="1">
    <source>
        <dbReference type="SAM" id="MobiDB-lite"/>
    </source>
</evidence>
<dbReference type="AlphaFoldDB" id="A0A8H3FHH0"/>
<protein>
    <submittedName>
        <fullName evidence="2">Uncharacterized protein</fullName>
    </submittedName>
</protein>
<dbReference type="OrthoDB" id="10527281at2759"/>
<organism evidence="2 3">
    <name type="scientific">Imshaugia aleurites</name>
    <dbReference type="NCBI Taxonomy" id="172621"/>
    <lineage>
        <taxon>Eukaryota</taxon>
        <taxon>Fungi</taxon>
        <taxon>Dikarya</taxon>
        <taxon>Ascomycota</taxon>
        <taxon>Pezizomycotina</taxon>
        <taxon>Lecanoromycetes</taxon>
        <taxon>OSLEUM clade</taxon>
        <taxon>Lecanoromycetidae</taxon>
        <taxon>Lecanorales</taxon>
        <taxon>Lecanorineae</taxon>
        <taxon>Parmeliaceae</taxon>
        <taxon>Imshaugia</taxon>
    </lineage>
</organism>
<evidence type="ECO:0000313" key="2">
    <source>
        <dbReference type="EMBL" id="CAF9920961.1"/>
    </source>
</evidence>
<dbReference type="EMBL" id="CAJPDT010000026">
    <property type="protein sequence ID" value="CAF9920961.1"/>
    <property type="molecule type" value="Genomic_DNA"/>
</dbReference>
<feature type="region of interest" description="Disordered" evidence="1">
    <location>
        <begin position="110"/>
        <end position="209"/>
    </location>
</feature>
<accession>A0A8H3FHH0</accession>
<feature type="compositionally biased region" description="Polar residues" evidence="1">
    <location>
        <begin position="164"/>
        <end position="175"/>
    </location>
</feature>
<dbReference type="Proteomes" id="UP000664534">
    <property type="component" value="Unassembled WGS sequence"/>
</dbReference>
<evidence type="ECO:0000313" key="3">
    <source>
        <dbReference type="Proteomes" id="UP000664534"/>
    </source>
</evidence>